<proteinExistence type="predicted"/>
<evidence type="ECO:0000313" key="2">
    <source>
        <dbReference type="Proteomes" id="UP000271098"/>
    </source>
</evidence>
<evidence type="ECO:0000313" key="3">
    <source>
        <dbReference type="WBParaSite" id="GPUH_0002626001-mRNA-1"/>
    </source>
</evidence>
<organism evidence="3">
    <name type="scientific">Gongylonema pulchrum</name>
    <dbReference type="NCBI Taxonomy" id="637853"/>
    <lineage>
        <taxon>Eukaryota</taxon>
        <taxon>Metazoa</taxon>
        <taxon>Ecdysozoa</taxon>
        <taxon>Nematoda</taxon>
        <taxon>Chromadorea</taxon>
        <taxon>Rhabditida</taxon>
        <taxon>Spirurina</taxon>
        <taxon>Spiruromorpha</taxon>
        <taxon>Spiruroidea</taxon>
        <taxon>Gongylonematidae</taxon>
        <taxon>Gongylonema</taxon>
    </lineage>
</organism>
<reference evidence="3" key="1">
    <citation type="submission" date="2016-06" db="UniProtKB">
        <authorList>
            <consortium name="WormBaseParasite"/>
        </authorList>
    </citation>
    <scope>IDENTIFICATION</scope>
</reference>
<protein>
    <submittedName>
        <fullName evidence="3">PHM7_ext domain-containing protein</fullName>
    </submittedName>
</protein>
<reference evidence="1 2" key="2">
    <citation type="submission" date="2018-11" db="EMBL/GenBank/DDBJ databases">
        <authorList>
            <consortium name="Pathogen Informatics"/>
        </authorList>
    </citation>
    <scope>NUCLEOTIDE SEQUENCE [LARGE SCALE GENOMIC DNA]</scope>
</reference>
<dbReference type="WBParaSite" id="GPUH_0002626001-mRNA-1">
    <property type="protein sequence ID" value="GPUH_0002626001-mRNA-1"/>
    <property type="gene ID" value="GPUH_0002626001"/>
</dbReference>
<name>A0A183EZ39_9BILA</name>
<dbReference type="Proteomes" id="UP000271098">
    <property type="component" value="Unassembled WGS sequence"/>
</dbReference>
<sequence>MTTDFRVEFFIDETDSDVAKAAEKFRRTQSIEDIREKWSKIRQGIKRVCVFISCLYTAGCTASPLLPGSC</sequence>
<dbReference type="AlphaFoldDB" id="A0A183EZ39"/>
<accession>A0A183EZ39</accession>
<keyword evidence="2" id="KW-1185">Reference proteome</keyword>
<dbReference type="OrthoDB" id="5790919at2759"/>
<evidence type="ECO:0000313" key="1">
    <source>
        <dbReference type="EMBL" id="VDN45272.1"/>
    </source>
</evidence>
<dbReference type="EMBL" id="UYRT01109476">
    <property type="protein sequence ID" value="VDN45272.1"/>
    <property type="molecule type" value="Genomic_DNA"/>
</dbReference>
<gene>
    <name evidence="1" type="ORF">GPUH_LOCUS26230</name>
</gene>